<organism evidence="18 19">
    <name type="scientific">Desulfotalea psychrophila</name>
    <dbReference type="NCBI Taxonomy" id="84980"/>
    <lineage>
        <taxon>Bacteria</taxon>
        <taxon>Pseudomonadati</taxon>
        <taxon>Thermodesulfobacteriota</taxon>
        <taxon>Desulfobulbia</taxon>
        <taxon>Desulfobulbales</taxon>
        <taxon>Desulfocapsaceae</taxon>
        <taxon>Desulfotalea</taxon>
    </lineage>
</organism>
<keyword evidence="10" id="KW-0626">Porin</keyword>
<keyword evidence="11" id="KW-0472">Membrane</keyword>
<comment type="subcellular location">
    <subcellularLocation>
        <location evidence="1">Cell outer membrane</location>
        <topology evidence="1">Multi-pass membrane protein</topology>
    </subcellularLocation>
</comment>
<evidence type="ECO:0000256" key="2">
    <source>
        <dbReference type="ARBA" id="ARBA00009450"/>
    </source>
</evidence>
<dbReference type="Pfam" id="PF10531">
    <property type="entry name" value="SLBB"/>
    <property type="match status" value="1"/>
</dbReference>
<evidence type="ECO:0000259" key="15">
    <source>
        <dbReference type="Pfam" id="PF02563"/>
    </source>
</evidence>
<keyword evidence="7" id="KW-0732">Signal</keyword>
<evidence type="ECO:0000256" key="14">
    <source>
        <dbReference type="ARBA" id="ARBA00023288"/>
    </source>
</evidence>
<dbReference type="InterPro" id="IPR054765">
    <property type="entry name" value="SLBB_dom"/>
</dbReference>
<protein>
    <submittedName>
        <fullName evidence="18">SLBB domain-containing protein</fullName>
    </submittedName>
</protein>
<keyword evidence="12" id="KW-0564">Palmitate</keyword>
<comment type="similarity">
    <text evidence="2">Belongs to the BexD/CtrA/VexA family.</text>
</comment>
<keyword evidence="9" id="KW-0406">Ion transport</keyword>
<evidence type="ECO:0000313" key="18">
    <source>
        <dbReference type="EMBL" id="MBN4068616.1"/>
    </source>
</evidence>
<sequence length="270" mass="29461">MQKLLFRTTFFFFLASSFIVLLLFLPPDTLAENYIIGSGDVLQIDVYDHDDLKKTVRVSNNGSIVIPFIGQIQVDGMTIPEVTKKLTTLLGNGYIVNPQVNIFIEEFRSKKVIVLGQITRPGIVKLRGATTFLEIISQAGGMTQKAGDTATIKRVTDGKQDVFVVDIKSMVEGGDLSQNILIQDGDTIYIPKGGMCYVTGEVGNPDAYPCNKNTTVLKLIARSGGFTGKASKSSVRIVRIVDGKKKTFKNVDLGTSVLANDIIVVPESFF</sequence>
<keyword evidence="14" id="KW-0449">Lipoprotein</keyword>
<dbReference type="EMBL" id="JAFITO010000030">
    <property type="protein sequence ID" value="MBN4068616.1"/>
    <property type="molecule type" value="Genomic_DNA"/>
</dbReference>
<evidence type="ECO:0000256" key="3">
    <source>
        <dbReference type="ARBA" id="ARBA00022448"/>
    </source>
</evidence>
<dbReference type="Gene3D" id="3.10.560.10">
    <property type="entry name" value="Outer membrane lipoprotein wza domain like"/>
    <property type="match status" value="2"/>
</dbReference>
<dbReference type="InterPro" id="IPR049712">
    <property type="entry name" value="Poly_export"/>
</dbReference>
<evidence type="ECO:0000313" key="19">
    <source>
        <dbReference type="Proteomes" id="UP000717534"/>
    </source>
</evidence>
<dbReference type="PANTHER" id="PTHR33619">
    <property type="entry name" value="POLYSACCHARIDE EXPORT PROTEIN GFCE-RELATED"/>
    <property type="match status" value="1"/>
</dbReference>
<dbReference type="InterPro" id="IPR019554">
    <property type="entry name" value="Soluble_ligand-bd"/>
</dbReference>
<keyword evidence="6" id="KW-0812">Transmembrane</keyword>
<evidence type="ECO:0000256" key="5">
    <source>
        <dbReference type="ARBA" id="ARBA00022597"/>
    </source>
</evidence>
<keyword evidence="5" id="KW-0762">Sugar transport</keyword>
<evidence type="ECO:0000256" key="12">
    <source>
        <dbReference type="ARBA" id="ARBA00023139"/>
    </source>
</evidence>
<gene>
    <name evidence="18" type="ORF">JYU06_03725</name>
</gene>
<keyword evidence="4" id="KW-1134">Transmembrane beta strand</keyword>
<evidence type="ECO:0000256" key="1">
    <source>
        <dbReference type="ARBA" id="ARBA00004571"/>
    </source>
</evidence>
<evidence type="ECO:0000259" key="16">
    <source>
        <dbReference type="Pfam" id="PF10531"/>
    </source>
</evidence>
<name>A0ABS3AU47_9BACT</name>
<feature type="domain" description="Polysaccharide export protein N-terminal" evidence="15">
    <location>
        <begin position="31"/>
        <end position="104"/>
    </location>
</feature>
<keyword evidence="19" id="KW-1185">Reference proteome</keyword>
<evidence type="ECO:0000256" key="13">
    <source>
        <dbReference type="ARBA" id="ARBA00023237"/>
    </source>
</evidence>
<evidence type="ECO:0000259" key="17">
    <source>
        <dbReference type="Pfam" id="PF22461"/>
    </source>
</evidence>
<feature type="domain" description="SLBB" evidence="17">
    <location>
        <begin position="110"/>
        <end position="190"/>
    </location>
</feature>
<accession>A0ABS3AU47</accession>
<dbReference type="Pfam" id="PF22461">
    <property type="entry name" value="SLBB_2"/>
    <property type="match status" value="1"/>
</dbReference>
<comment type="caution">
    <text evidence="18">The sequence shown here is derived from an EMBL/GenBank/DDBJ whole genome shotgun (WGS) entry which is preliminary data.</text>
</comment>
<proteinExistence type="inferred from homology"/>
<evidence type="ECO:0000256" key="7">
    <source>
        <dbReference type="ARBA" id="ARBA00022729"/>
    </source>
</evidence>
<dbReference type="Proteomes" id="UP000717534">
    <property type="component" value="Unassembled WGS sequence"/>
</dbReference>
<dbReference type="Pfam" id="PF02563">
    <property type="entry name" value="Poly_export"/>
    <property type="match status" value="1"/>
</dbReference>
<evidence type="ECO:0000256" key="10">
    <source>
        <dbReference type="ARBA" id="ARBA00023114"/>
    </source>
</evidence>
<evidence type="ECO:0000256" key="8">
    <source>
        <dbReference type="ARBA" id="ARBA00023047"/>
    </source>
</evidence>
<keyword evidence="13" id="KW-0998">Cell outer membrane</keyword>
<evidence type="ECO:0000256" key="9">
    <source>
        <dbReference type="ARBA" id="ARBA00023065"/>
    </source>
</evidence>
<evidence type="ECO:0000256" key="4">
    <source>
        <dbReference type="ARBA" id="ARBA00022452"/>
    </source>
</evidence>
<feature type="domain" description="Soluble ligand binding" evidence="16">
    <location>
        <begin position="197"/>
        <end position="243"/>
    </location>
</feature>
<evidence type="ECO:0000256" key="6">
    <source>
        <dbReference type="ARBA" id="ARBA00022692"/>
    </source>
</evidence>
<evidence type="ECO:0000256" key="11">
    <source>
        <dbReference type="ARBA" id="ARBA00023136"/>
    </source>
</evidence>
<dbReference type="Gene3D" id="3.30.1950.10">
    <property type="entry name" value="wza like domain"/>
    <property type="match status" value="1"/>
</dbReference>
<keyword evidence="8" id="KW-0625">Polysaccharide transport</keyword>
<dbReference type="InterPro" id="IPR003715">
    <property type="entry name" value="Poly_export_N"/>
</dbReference>
<dbReference type="PANTHER" id="PTHR33619:SF3">
    <property type="entry name" value="POLYSACCHARIDE EXPORT PROTEIN GFCE-RELATED"/>
    <property type="match status" value="1"/>
</dbReference>
<reference evidence="18 19" key="1">
    <citation type="submission" date="2021-02" db="EMBL/GenBank/DDBJ databases">
        <title>Activity-based single-cell genomes from oceanic crustal fluid captures similar information to metagenomic and metatranscriptomic surveys with orders of magnitude less sampling.</title>
        <authorList>
            <person name="D'Angelo T.S."/>
            <person name="Orcutt B.N."/>
        </authorList>
    </citation>
    <scope>NUCLEOTIDE SEQUENCE [LARGE SCALE GENOMIC DNA]</scope>
    <source>
        <strain evidence="18">AH-315-G02</strain>
    </source>
</reference>
<keyword evidence="3" id="KW-0813">Transport</keyword>